<feature type="binding site" evidence="6">
    <location>
        <position position="187"/>
    </location>
    <ligand>
        <name>a divalent metal cation</name>
        <dbReference type="ChEBI" id="CHEBI:60240"/>
        <label>2</label>
        <note>catalytic</note>
    </ligand>
</feature>
<dbReference type="EC" id="3.4.11.18" evidence="6 7"/>
<dbReference type="PANTHER" id="PTHR43330:SF27">
    <property type="entry name" value="METHIONINE AMINOPEPTIDASE"/>
    <property type="match status" value="1"/>
</dbReference>
<accession>K6WA69</accession>
<dbReference type="InterPro" id="IPR001714">
    <property type="entry name" value="Pept_M24_MAP"/>
</dbReference>
<keyword evidence="5 6" id="KW-0378">Hydrolase</keyword>
<dbReference type="PRINTS" id="PR00599">
    <property type="entry name" value="MAPEPTIDASE"/>
</dbReference>
<comment type="function">
    <text evidence="1 6">Removes the N-terminal methionine from nascent proteins. The N-terminal methionine is often cleaved when the second residue in the primary sequence is small and uncharged (Met-Ala-, Cys, Gly, Pro, Ser, Thr, or Val). Requires deformylation of the N(alpha)-formylated initiator methionine before it can be hydrolyzed.</text>
</comment>
<feature type="binding site" evidence="6">
    <location>
        <position position="101"/>
    </location>
    <ligand>
        <name>a divalent metal cation</name>
        <dbReference type="ChEBI" id="CHEBI:60240"/>
        <label>1</label>
    </ligand>
</feature>
<dbReference type="OrthoDB" id="9802055at2"/>
<name>K6WA69_9MICO</name>
<dbReference type="GO" id="GO:0005829">
    <property type="term" value="C:cytosol"/>
    <property type="evidence" value="ECO:0007669"/>
    <property type="project" value="TreeGrafter"/>
</dbReference>
<sequence length="284" mass="29114">MIFGRSERLAALAPHEVQAMRRAGLVVAAALAAVRAAAVPGVSTLELDTVAREAILAQGARPSFPEVPGYRHTLCISVNEAVVHGIPDERVLASGDLVSFDCGAILDGWHGDSAITVHVGGHEAADPADIALSSATREALWAGIGALRIGGRIGEVGAAVQASIERSGATATPGPIDFGIVTGYEGHGIGRELHMDPSVPNIGGHRGPKVRAGAVVAIEPMITLGTAQTHELADDWTVVTDDGSRAAHWEHTVAVTSRGLWVLTADDGGAAELAARGLPFGGLD</sequence>
<dbReference type="NCBIfam" id="TIGR00500">
    <property type="entry name" value="met_pdase_I"/>
    <property type="match status" value="1"/>
</dbReference>
<dbReference type="GO" id="GO:0004239">
    <property type="term" value="F:initiator methionyl aminopeptidase activity"/>
    <property type="evidence" value="ECO:0007669"/>
    <property type="project" value="UniProtKB-UniRule"/>
</dbReference>
<dbReference type="GO" id="GO:0070006">
    <property type="term" value="F:metalloaminopeptidase activity"/>
    <property type="evidence" value="ECO:0007669"/>
    <property type="project" value="UniProtKB-UniRule"/>
</dbReference>
<evidence type="ECO:0000256" key="6">
    <source>
        <dbReference type="HAMAP-Rule" id="MF_01974"/>
    </source>
</evidence>
<evidence type="ECO:0000313" key="9">
    <source>
        <dbReference type="EMBL" id="GAB96100.1"/>
    </source>
</evidence>
<dbReference type="InterPro" id="IPR036005">
    <property type="entry name" value="Creatinase/aminopeptidase-like"/>
</dbReference>
<comment type="caution">
    <text evidence="9">The sequence shown here is derived from an EMBL/GenBank/DDBJ whole genome shotgun (WGS) entry which is preliminary data.</text>
</comment>
<comment type="cofactor">
    <cofactor evidence="6">
        <name>Co(2+)</name>
        <dbReference type="ChEBI" id="CHEBI:48828"/>
    </cofactor>
    <cofactor evidence="6">
        <name>Zn(2+)</name>
        <dbReference type="ChEBI" id="CHEBI:29105"/>
    </cofactor>
    <cofactor evidence="6">
        <name>Mn(2+)</name>
        <dbReference type="ChEBI" id="CHEBI:29035"/>
    </cofactor>
    <cofactor evidence="6">
        <name>Fe(2+)</name>
        <dbReference type="ChEBI" id="CHEBI:29033"/>
    </cofactor>
    <text evidence="6">Binds 2 divalent metal cations per subunit. Has a high-affinity and a low affinity metal-binding site. The true nature of the physiological cofactor is under debate. The enzyme is active with cobalt, zinc, manganese or divalent iron ions. Most likely, methionine aminopeptidases function as mononuclear Fe(2+)-metalloproteases under physiological conditions, and the catalytically relevant metal-binding site has been assigned to the histidine-containing high-affinity site.</text>
</comment>
<comment type="subunit">
    <text evidence="6">Monomer.</text>
</comment>
<evidence type="ECO:0000256" key="1">
    <source>
        <dbReference type="ARBA" id="ARBA00002521"/>
    </source>
</evidence>
<organism evidence="9 10">
    <name type="scientific">Kineosphaera limosa NBRC 100340</name>
    <dbReference type="NCBI Taxonomy" id="1184609"/>
    <lineage>
        <taxon>Bacteria</taxon>
        <taxon>Bacillati</taxon>
        <taxon>Actinomycetota</taxon>
        <taxon>Actinomycetes</taxon>
        <taxon>Micrococcales</taxon>
        <taxon>Dermatophilaceae</taxon>
        <taxon>Kineosphaera</taxon>
    </lineage>
</organism>
<protein>
    <recommendedName>
        <fullName evidence="6 7">Methionine aminopeptidase</fullName>
        <shortName evidence="6">MAP</shortName>
        <shortName evidence="6">MetAP</shortName>
        <ecNumber evidence="6 7">3.4.11.18</ecNumber>
    </recommendedName>
    <alternativeName>
        <fullName evidence="6">Peptidase M</fullName>
    </alternativeName>
</protein>
<evidence type="ECO:0000256" key="7">
    <source>
        <dbReference type="RuleBase" id="RU003653"/>
    </source>
</evidence>
<dbReference type="Pfam" id="PF00557">
    <property type="entry name" value="Peptidase_M24"/>
    <property type="match status" value="1"/>
</dbReference>
<comment type="catalytic activity">
    <reaction evidence="6 7">
        <text>Release of N-terminal amino acids, preferentially methionine, from peptides and arylamides.</text>
        <dbReference type="EC" id="3.4.11.18"/>
    </reaction>
</comment>
<evidence type="ECO:0000313" key="10">
    <source>
        <dbReference type="Proteomes" id="UP000008366"/>
    </source>
</evidence>
<evidence type="ECO:0000256" key="5">
    <source>
        <dbReference type="ARBA" id="ARBA00022801"/>
    </source>
</evidence>
<dbReference type="Proteomes" id="UP000008366">
    <property type="component" value="Unassembled WGS sequence"/>
</dbReference>
<feature type="binding site" evidence="6">
    <location>
        <position position="250"/>
    </location>
    <ligand>
        <name>a divalent metal cation</name>
        <dbReference type="ChEBI" id="CHEBI:60240"/>
        <label>1</label>
    </ligand>
</feature>
<dbReference type="GO" id="GO:0046872">
    <property type="term" value="F:metal ion binding"/>
    <property type="evidence" value="ECO:0007669"/>
    <property type="project" value="UniProtKB-UniRule"/>
</dbReference>
<keyword evidence="4 6" id="KW-0479">Metal-binding</keyword>
<evidence type="ECO:0000256" key="2">
    <source>
        <dbReference type="ARBA" id="ARBA00022438"/>
    </source>
</evidence>
<dbReference type="PANTHER" id="PTHR43330">
    <property type="entry name" value="METHIONINE AMINOPEPTIDASE"/>
    <property type="match status" value="1"/>
</dbReference>
<feature type="binding site" evidence="6">
    <location>
        <position position="219"/>
    </location>
    <ligand>
        <name>a divalent metal cation</name>
        <dbReference type="ChEBI" id="CHEBI:60240"/>
        <label>2</label>
        <note>catalytic</note>
    </ligand>
</feature>
<keyword evidence="3 6" id="KW-0645">Protease</keyword>
<dbReference type="SUPFAM" id="SSF55920">
    <property type="entry name" value="Creatinase/aminopeptidase"/>
    <property type="match status" value="1"/>
</dbReference>
<gene>
    <name evidence="6 9" type="primary">map</name>
    <name evidence="9" type="ORF">KILIM_031_00720</name>
</gene>
<dbReference type="STRING" id="1184609.KILIM_031_00720"/>
<keyword evidence="2 6" id="KW-0031">Aminopeptidase</keyword>
<comment type="similarity">
    <text evidence="6">Belongs to the peptidase M24A family. Methionine aminopeptidase type 1 subfamily.</text>
</comment>
<dbReference type="InterPro" id="IPR000994">
    <property type="entry name" value="Pept_M24"/>
</dbReference>
<dbReference type="RefSeq" id="WP_006592632.1">
    <property type="nucleotide sequence ID" value="NZ_BAHD01000031.1"/>
</dbReference>
<dbReference type="EMBL" id="BAHD01000031">
    <property type="protein sequence ID" value="GAB96100.1"/>
    <property type="molecule type" value="Genomic_DNA"/>
</dbReference>
<dbReference type="HAMAP" id="MF_01974">
    <property type="entry name" value="MetAP_1"/>
    <property type="match status" value="1"/>
</dbReference>
<keyword evidence="10" id="KW-1185">Reference proteome</keyword>
<evidence type="ECO:0000256" key="3">
    <source>
        <dbReference type="ARBA" id="ARBA00022670"/>
    </source>
</evidence>
<dbReference type="InterPro" id="IPR002467">
    <property type="entry name" value="Pept_M24A_MAP1"/>
</dbReference>
<feature type="binding site" evidence="6">
    <location>
        <position position="194"/>
    </location>
    <ligand>
        <name>substrate</name>
    </ligand>
</feature>
<dbReference type="CDD" id="cd01086">
    <property type="entry name" value="MetAP1"/>
    <property type="match status" value="1"/>
</dbReference>
<feature type="binding site" evidence="6">
    <location>
        <position position="84"/>
    </location>
    <ligand>
        <name>substrate</name>
    </ligand>
</feature>
<dbReference type="Gene3D" id="3.90.230.10">
    <property type="entry name" value="Creatinase/methionine aminopeptidase superfamily"/>
    <property type="match status" value="1"/>
</dbReference>
<feature type="domain" description="Peptidase M24" evidence="8">
    <location>
        <begin position="19"/>
        <end position="256"/>
    </location>
</feature>
<dbReference type="AlphaFoldDB" id="K6WA69"/>
<reference evidence="9 10" key="1">
    <citation type="submission" date="2012-08" db="EMBL/GenBank/DDBJ databases">
        <title>Whole genome shotgun sequence of Kineosphaera limosa NBRC 100340.</title>
        <authorList>
            <person name="Yoshida I."/>
            <person name="Isaki S."/>
            <person name="Hosoyama A."/>
            <person name="Tsuchikane K."/>
            <person name="Katsumata H."/>
            <person name="Ando Y."/>
            <person name="Ohji S."/>
            <person name="Hamada M."/>
            <person name="Tamura T."/>
            <person name="Yamazoe A."/>
            <person name="Yamazaki S."/>
            <person name="Fujita N."/>
        </authorList>
    </citation>
    <scope>NUCLEOTIDE SEQUENCE [LARGE SCALE GENOMIC DNA]</scope>
    <source>
        <strain evidence="9 10">NBRC 100340</strain>
    </source>
</reference>
<proteinExistence type="inferred from homology"/>
<feature type="binding site" evidence="6">
    <location>
        <position position="112"/>
    </location>
    <ligand>
        <name>a divalent metal cation</name>
        <dbReference type="ChEBI" id="CHEBI:60240"/>
        <label>2</label>
        <note>catalytic</note>
    </ligand>
</feature>
<feature type="binding site" evidence="6">
    <location>
        <position position="112"/>
    </location>
    <ligand>
        <name>a divalent metal cation</name>
        <dbReference type="ChEBI" id="CHEBI:60240"/>
        <label>1</label>
    </ligand>
</feature>
<dbReference type="GO" id="GO:0006508">
    <property type="term" value="P:proteolysis"/>
    <property type="evidence" value="ECO:0007669"/>
    <property type="project" value="UniProtKB-KW"/>
</dbReference>
<dbReference type="eggNOG" id="COG0024">
    <property type="taxonomic scope" value="Bacteria"/>
</dbReference>
<feature type="binding site" evidence="6">
    <location>
        <position position="250"/>
    </location>
    <ligand>
        <name>a divalent metal cation</name>
        <dbReference type="ChEBI" id="CHEBI:60240"/>
        <label>2</label>
        <note>catalytic</note>
    </ligand>
</feature>
<evidence type="ECO:0000256" key="4">
    <source>
        <dbReference type="ARBA" id="ARBA00022723"/>
    </source>
</evidence>
<evidence type="ECO:0000259" key="8">
    <source>
        <dbReference type="Pfam" id="PF00557"/>
    </source>
</evidence>